<reference evidence="9" key="1">
    <citation type="journal article" date="2019" name="Int. J. Syst. Evol. Microbiol.">
        <title>The Global Catalogue of Microorganisms (GCM) 10K type strain sequencing project: providing services to taxonomists for standard genome sequencing and annotation.</title>
        <authorList>
            <consortium name="The Broad Institute Genomics Platform"/>
            <consortium name="The Broad Institute Genome Sequencing Center for Infectious Disease"/>
            <person name="Wu L."/>
            <person name="Ma J."/>
        </authorList>
    </citation>
    <scope>NUCLEOTIDE SEQUENCE [LARGE SCALE GENOMIC DNA]</scope>
    <source>
        <strain evidence="9">CGMCC 4.7093</strain>
    </source>
</reference>
<dbReference type="InterPro" id="IPR017039">
    <property type="entry name" value="Virul_fac_BrkB"/>
</dbReference>
<accession>A0ABV9YR75</accession>
<feature type="transmembrane region" description="Helical" evidence="7">
    <location>
        <begin position="144"/>
        <end position="165"/>
    </location>
</feature>
<comment type="subcellular location">
    <subcellularLocation>
        <location evidence="1">Cell membrane</location>
        <topology evidence="1">Multi-pass membrane protein</topology>
    </subcellularLocation>
</comment>
<evidence type="ECO:0000256" key="7">
    <source>
        <dbReference type="SAM" id="Phobius"/>
    </source>
</evidence>
<dbReference type="RefSeq" id="WP_378037775.1">
    <property type="nucleotide sequence ID" value="NZ_JBHSIV010000023.1"/>
</dbReference>
<feature type="transmembrane region" description="Helical" evidence="7">
    <location>
        <begin position="211"/>
        <end position="233"/>
    </location>
</feature>
<feature type="transmembrane region" description="Helical" evidence="7">
    <location>
        <begin position="100"/>
        <end position="123"/>
    </location>
</feature>
<keyword evidence="5 7" id="KW-0472">Membrane</keyword>
<sequence>MGVVGSLDRFQRRHPAAGFPIAVLWKFLDDEGTYMAALITYYGFLSIFPLLLLALTVLGFVLQHDPALQDALVNSALRGFPVIGDQIGRNVHSLQGSVPALVIGLVVGVYGALGVMVAVQNAFAQMWAVPKAERPALHTTYGRGVIAVGLLAAGVVVATALSYLSTWVSELPVPFDGLARFVVTVLGVAADAALIVVALKLLTARPLTYRQIVPGAVVAAIAWQLLQSVGSYLVQYQLRGMSASYGVFGIVLGLLAWIYLSAFVMLFCAEINTVRTLHLYPRSLMSSMPDDTGMTAADERAYTAYASAERLKSFQSIEVDFGTPVPEQRPSGTSSPDGSEAGTTPPPP</sequence>
<feature type="transmembrane region" description="Helical" evidence="7">
    <location>
        <begin position="177"/>
        <end position="199"/>
    </location>
</feature>
<feature type="region of interest" description="Disordered" evidence="6">
    <location>
        <begin position="321"/>
        <end position="348"/>
    </location>
</feature>
<name>A0ABV9YR75_9PSEU</name>
<keyword evidence="2" id="KW-1003">Cell membrane</keyword>
<gene>
    <name evidence="8" type="ORF">ACFPBZ_19565</name>
</gene>
<feature type="transmembrane region" description="Helical" evidence="7">
    <location>
        <begin position="41"/>
        <end position="62"/>
    </location>
</feature>
<protein>
    <submittedName>
        <fullName evidence="8">YihY/virulence factor BrkB family protein</fullName>
    </submittedName>
</protein>
<dbReference type="Proteomes" id="UP001595947">
    <property type="component" value="Unassembled WGS sequence"/>
</dbReference>
<proteinExistence type="predicted"/>
<keyword evidence="9" id="KW-1185">Reference proteome</keyword>
<keyword evidence="3 7" id="KW-0812">Transmembrane</keyword>
<comment type="caution">
    <text evidence="8">The sequence shown here is derived from an EMBL/GenBank/DDBJ whole genome shotgun (WGS) entry which is preliminary data.</text>
</comment>
<dbReference type="Pfam" id="PF03631">
    <property type="entry name" value="Virul_fac_BrkB"/>
    <property type="match status" value="1"/>
</dbReference>
<keyword evidence="4 7" id="KW-1133">Transmembrane helix</keyword>
<evidence type="ECO:0000256" key="3">
    <source>
        <dbReference type="ARBA" id="ARBA00022692"/>
    </source>
</evidence>
<evidence type="ECO:0000313" key="9">
    <source>
        <dbReference type="Proteomes" id="UP001595947"/>
    </source>
</evidence>
<evidence type="ECO:0000256" key="4">
    <source>
        <dbReference type="ARBA" id="ARBA00022989"/>
    </source>
</evidence>
<dbReference type="PANTHER" id="PTHR30213">
    <property type="entry name" value="INNER MEMBRANE PROTEIN YHJD"/>
    <property type="match status" value="1"/>
</dbReference>
<dbReference type="EMBL" id="JBHSIV010000023">
    <property type="protein sequence ID" value="MFC5064431.1"/>
    <property type="molecule type" value="Genomic_DNA"/>
</dbReference>
<evidence type="ECO:0000256" key="2">
    <source>
        <dbReference type="ARBA" id="ARBA00022475"/>
    </source>
</evidence>
<evidence type="ECO:0000256" key="6">
    <source>
        <dbReference type="SAM" id="MobiDB-lite"/>
    </source>
</evidence>
<evidence type="ECO:0000256" key="1">
    <source>
        <dbReference type="ARBA" id="ARBA00004651"/>
    </source>
</evidence>
<feature type="transmembrane region" description="Helical" evidence="7">
    <location>
        <begin position="245"/>
        <end position="269"/>
    </location>
</feature>
<organism evidence="8 9">
    <name type="scientific">Actinomycetospora atypica</name>
    <dbReference type="NCBI Taxonomy" id="1290095"/>
    <lineage>
        <taxon>Bacteria</taxon>
        <taxon>Bacillati</taxon>
        <taxon>Actinomycetota</taxon>
        <taxon>Actinomycetes</taxon>
        <taxon>Pseudonocardiales</taxon>
        <taxon>Pseudonocardiaceae</taxon>
        <taxon>Actinomycetospora</taxon>
    </lineage>
</organism>
<dbReference type="PANTHER" id="PTHR30213:SF1">
    <property type="entry name" value="INNER MEMBRANE PROTEIN YHJD"/>
    <property type="match status" value="1"/>
</dbReference>
<evidence type="ECO:0000313" key="8">
    <source>
        <dbReference type="EMBL" id="MFC5064431.1"/>
    </source>
</evidence>
<evidence type="ECO:0000256" key="5">
    <source>
        <dbReference type="ARBA" id="ARBA00023136"/>
    </source>
</evidence>